<gene>
    <name evidence="1" type="ORF">N482_13070</name>
</gene>
<dbReference type="Proteomes" id="UP000076587">
    <property type="component" value="Unassembled WGS sequence"/>
</dbReference>
<evidence type="ECO:0000313" key="2">
    <source>
        <dbReference type="Proteomes" id="UP000076587"/>
    </source>
</evidence>
<proteinExistence type="predicted"/>
<organism evidence="1 2">
    <name type="scientific">Pseudoalteromonas luteoviolacea NCIMB 1942</name>
    <dbReference type="NCBI Taxonomy" id="1365253"/>
    <lineage>
        <taxon>Bacteria</taxon>
        <taxon>Pseudomonadati</taxon>
        <taxon>Pseudomonadota</taxon>
        <taxon>Gammaproteobacteria</taxon>
        <taxon>Alteromonadales</taxon>
        <taxon>Pseudoalteromonadaceae</taxon>
        <taxon>Pseudoalteromonas</taxon>
    </lineage>
</organism>
<dbReference type="PATRIC" id="fig|1365253.3.peg.3191"/>
<sequence>MRIAHFNELTNVRSAAGSDADYDAISHQVARGVALLVESNGCYCVLRLDPDGLCVVCAAGKHLLKIAPCIVKLAVHHNAPSIIFHTRRPALARHLSAYNFKYEMTDKNGYLVFRMRSDDYGL</sequence>
<dbReference type="OrthoDB" id="6293164at2"/>
<dbReference type="RefSeq" id="WP_063377726.1">
    <property type="nucleotide sequence ID" value="NZ_AUXT01000173.1"/>
</dbReference>
<comment type="caution">
    <text evidence="1">The sequence shown here is derived from an EMBL/GenBank/DDBJ whole genome shotgun (WGS) entry which is preliminary data.</text>
</comment>
<reference evidence="1 2" key="1">
    <citation type="submission" date="2013-07" db="EMBL/GenBank/DDBJ databases">
        <title>Comparative Genomic and Metabolomic Analysis of Twelve Strains of Pseudoalteromonas luteoviolacea.</title>
        <authorList>
            <person name="Vynne N.G."/>
            <person name="Mansson M."/>
            <person name="Gram L."/>
        </authorList>
    </citation>
    <scope>NUCLEOTIDE SEQUENCE [LARGE SCALE GENOMIC DNA]</scope>
    <source>
        <strain evidence="1 2">NCIMB 1942</strain>
    </source>
</reference>
<dbReference type="AlphaFoldDB" id="A0A167B029"/>
<evidence type="ECO:0000313" key="1">
    <source>
        <dbReference type="EMBL" id="KZN46004.1"/>
    </source>
</evidence>
<accession>A0A167B029</accession>
<name>A0A167B029_9GAMM</name>
<protein>
    <submittedName>
        <fullName evidence="1">Uncharacterized protein</fullName>
    </submittedName>
</protein>
<dbReference type="EMBL" id="AUXT01000173">
    <property type="protein sequence ID" value="KZN46004.1"/>
    <property type="molecule type" value="Genomic_DNA"/>
</dbReference>